<name>A0A259U1K7_9BACT</name>
<protein>
    <recommendedName>
        <fullName evidence="5">Secretion system C-terminal sorting domain-containing protein</fullName>
    </recommendedName>
</protein>
<dbReference type="AlphaFoldDB" id="A0A259U1K7"/>
<dbReference type="InterPro" id="IPR026444">
    <property type="entry name" value="Secre_tail"/>
</dbReference>
<gene>
    <name evidence="3" type="ORF">BSZ36_13040</name>
</gene>
<dbReference type="Proteomes" id="UP000216446">
    <property type="component" value="Unassembled WGS sequence"/>
</dbReference>
<evidence type="ECO:0000256" key="2">
    <source>
        <dbReference type="SAM" id="SignalP"/>
    </source>
</evidence>
<feature type="signal peptide" evidence="2">
    <location>
        <begin position="1"/>
        <end position="23"/>
    </location>
</feature>
<keyword evidence="2" id="KW-0732">Signal</keyword>
<proteinExistence type="predicted"/>
<organism evidence="3 4">
    <name type="scientific">Rubricoccus marinus</name>
    <dbReference type="NCBI Taxonomy" id="716817"/>
    <lineage>
        <taxon>Bacteria</taxon>
        <taxon>Pseudomonadati</taxon>
        <taxon>Rhodothermota</taxon>
        <taxon>Rhodothermia</taxon>
        <taxon>Rhodothermales</taxon>
        <taxon>Rubricoccaceae</taxon>
        <taxon>Rubricoccus</taxon>
    </lineage>
</organism>
<evidence type="ECO:0000256" key="1">
    <source>
        <dbReference type="SAM" id="MobiDB-lite"/>
    </source>
</evidence>
<feature type="chain" id="PRO_5012717546" description="Secretion system C-terminal sorting domain-containing protein" evidence="2">
    <location>
        <begin position="24"/>
        <end position="558"/>
    </location>
</feature>
<sequence>MRVVTRLVLFLPLAWFAISSASAQFGLPADPCLYGTAEGVLRGADVQALLFTNGVLFLGNQESVGNGYLVPMSGEDAGKSAVFFSDIWVGGKVAGEVRVGAARSTSPGTLHPGRTGDDFTPPTPEACAGADRVWVVSREDVASYLDGNAPEADLAEWPVHLGAPVLDGDGIEGNYDLEAGDQPAIRGDVTAFWAMTDTAPGPNPLGLPLGVDVTVEAFAFRQTLFAQHTFYRLTVTNRNRVPIDSAYVGLFVDVDLGEPTDDYAATDTTNHMVFTYGMYESDPVYGVPPALGVAVLDGPLAPEANRRDDDGDGQIDETGEWLGLISSIPEFNGGGPLSIVINEEELYCRLQGLRNDCVPLYAFGAGYSDGAPEDVPTTPFLYPGDPVAGEFWSPENIDGMGTRLGPRVDMYSLASGPVTLQPQSSTTATFAYLFAQGGDRFSSVRRLRGQARGVHVAHASGAFEATPVAGSAPPEQLLAIRRPRPNPFSGTTAIQLQGAVDTPVRVSVYDVLGRRLSMTETSAPEARVEIGAELASGVYVVRVEGRAFAETFTVVKTR</sequence>
<dbReference type="InParanoid" id="A0A259U1K7"/>
<dbReference type="RefSeq" id="WP_094549636.1">
    <property type="nucleotide sequence ID" value="NZ_MQWB01000001.1"/>
</dbReference>
<evidence type="ECO:0008006" key="5">
    <source>
        <dbReference type="Google" id="ProtNLM"/>
    </source>
</evidence>
<dbReference type="NCBIfam" id="TIGR04183">
    <property type="entry name" value="Por_Secre_tail"/>
    <property type="match status" value="1"/>
</dbReference>
<accession>A0A259U1K7</accession>
<keyword evidence="4" id="KW-1185">Reference proteome</keyword>
<evidence type="ECO:0000313" key="3">
    <source>
        <dbReference type="EMBL" id="OZC03830.1"/>
    </source>
</evidence>
<evidence type="ECO:0000313" key="4">
    <source>
        <dbReference type="Proteomes" id="UP000216446"/>
    </source>
</evidence>
<dbReference type="EMBL" id="MQWB01000001">
    <property type="protein sequence ID" value="OZC03830.1"/>
    <property type="molecule type" value="Genomic_DNA"/>
</dbReference>
<reference evidence="3 4" key="1">
    <citation type="submission" date="2016-11" db="EMBL/GenBank/DDBJ databases">
        <title>Study of marine rhodopsin-containing bacteria.</title>
        <authorList>
            <person name="Yoshizawa S."/>
            <person name="Kumagai Y."/>
            <person name="Kogure K."/>
        </authorList>
    </citation>
    <scope>NUCLEOTIDE SEQUENCE [LARGE SCALE GENOMIC DNA]</scope>
    <source>
        <strain evidence="3 4">SG-29</strain>
    </source>
</reference>
<comment type="caution">
    <text evidence="3">The sequence shown here is derived from an EMBL/GenBank/DDBJ whole genome shotgun (WGS) entry which is preliminary data.</text>
</comment>
<dbReference type="OrthoDB" id="9807496at2"/>
<feature type="region of interest" description="Disordered" evidence="1">
    <location>
        <begin position="102"/>
        <end position="121"/>
    </location>
</feature>